<reference evidence="5" key="1">
    <citation type="journal article" date="2020" name="mSystems">
        <title>Genome- and Community-Level Interaction Insights into Carbon Utilization and Element Cycling Functions of Hydrothermarchaeota in Hydrothermal Sediment.</title>
        <authorList>
            <person name="Zhou Z."/>
            <person name="Liu Y."/>
            <person name="Xu W."/>
            <person name="Pan J."/>
            <person name="Luo Z.H."/>
            <person name="Li M."/>
        </authorList>
    </citation>
    <scope>NUCLEOTIDE SEQUENCE [LARGE SCALE GENOMIC DNA]</scope>
    <source>
        <strain evidence="5">SpSt-479</strain>
    </source>
</reference>
<dbReference type="GO" id="GO:0008124">
    <property type="term" value="F:4-alpha-hydroxytetrahydrobiopterin dehydratase activity"/>
    <property type="evidence" value="ECO:0007669"/>
    <property type="project" value="UniProtKB-UniRule"/>
</dbReference>
<organism evidence="5">
    <name type="scientific">Ignavibacterium album</name>
    <dbReference type="NCBI Taxonomy" id="591197"/>
    <lineage>
        <taxon>Bacteria</taxon>
        <taxon>Pseudomonadati</taxon>
        <taxon>Ignavibacteriota</taxon>
        <taxon>Ignavibacteria</taxon>
        <taxon>Ignavibacteriales</taxon>
        <taxon>Ignavibacteriaceae</taxon>
        <taxon>Ignavibacterium</taxon>
    </lineage>
</organism>
<dbReference type="NCBIfam" id="NF002017">
    <property type="entry name" value="PRK00823.1-2"/>
    <property type="match status" value="1"/>
</dbReference>
<comment type="similarity">
    <text evidence="2 4">Belongs to the pterin-4-alpha-carbinolamine dehydratase family.</text>
</comment>
<proteinExistence type="inferred from homology"/>
<evidence type="ECO:0000256" key="3">
    <source>
        <dbReference type="ARBA" id="ARBA00023239"/>
    </source>
</evidence>
<keyword evidence="3 4" id="KW-0456">Lyase</keyword>
<accession>A0A7V2ZIP8</accession>
<dbReference type="EMBL" id="DSUJ01000008">
    <property type="protein sequence ID" value="HFI90685.1"/>
    <property type="molecule type" value="Genomic_DNA"/>
</dbReference>
<dbReference type="EC" id="4.2.1.96" evidence="4"/>
<dbReference type="CDD" id="cd00488">
    <property type="entry name" value="PCD_DCoH"/>
    <property type="match status" value="1"/>
</dbReference>
<dbReference type="Pfam" id="PF01329">
    <property type="entry name" value="Pterin_4a"/>
    <property type="match status" value="1"/>
</dbReference>
<comment type="caution">
    <text evidence="5">The sequence shown here is derived from an EMBL/GenBank/DDBJ whole genome shotgun (WGS) entry which is preliminary data.</text>
</comment>
<dbReference type="RefSeq" id="WP_304143228.1">
    <property type="nucleotide sequence ID" value="NZ_JAOAIE010000022.1"/>
</dbReference>
<dbReference type="Gene3D" id="3.30.1360.20">
    <property type="entry name" value="Transcriptional coactivator/pterin dehydratase"/>
    <property type="match status" value="1"/>
</dbReference>
<comment type="catalytic activity">
    <reaction evidence="1 4">
        <text>(4aS,6R)-4a-hydroxy-L-erythro-5,6,7,8-tetrahydrobiopterin = (6R)-L-erythro-6,7-dihydrobiopterin + H2O</text>
        <dbReference type="Rhea" id="RHEA:11920"/>
        <dbReference type="ChEBI" id="CHEBI:15377"/>
        <dbReference type="ChEBI" id="CHEBI:15642"/>
        <dbReference type="ChEBI" id="CHEBI:43120"/>
        <dbReference type="EC" id="4.2.1.96"/>
    </reaction>
</comment>
<dbReference type="GO" id="GO:0006729">
    <property type="term" value="P:tetrahydrobiopterin biosynthetic process"/>
    <property type="evidence" value="ECO:0007669"/>
    <property type="project" value="InterPro"/>
</dbReference>
<evidence type="ECO:0000313" key="5">
    <source>
        <dbReference type="EMBL" id="HFI90685.1"/>
    </source>
</evidence>
<dbReference type="AlphaFoldDB" id="A0A7V2ZIP8"/>
<protein>
    <recommendedName>
        <fullName evidence="4">Putative pterin-4-alpha-carbinolamine dehydratase</fullName>
        <shortName evidence="4">PHS</shortName>
        <ecNumber evidence="4">4.2.1.96</ecNumber>
    </recommendedName>
    <alternativeName>
        <fullName evidence="4">4-alpha-hydroxy-tetrahydropterin dehydratase</fullName>
    </alternativeName>
    <alternativeName>
        <fullName evidence="4">Pterin carbinolamine dehydratase</fullName>
        <shortName evidence="4">PCD</shortName>
    </alternativeName>
</protein>
<evidence type="ECO:0000256" key="4">
    <source>
        <dbReference type="HAMAP-Rule" id="MF_00434"/>
    </source>
</evidence>
<dbReference type="PANTHER" id="PTHR12599">
    <property type="entry name" value="PTERIN-4-ALPHA-CARBINOLAMINE DEHYDRATASE"/>
    <property type="match status" value="1"/>
</dbReference>
<dbReference type="InterPro" id="IPR036428">
    <property type="entry name" value="PCD_sf"/>
</dbReference>
<gene>
    <name evidence="5" type="ORF">ENS31_04020</name>
</gene>
<evidence type="ECO:0000256" key="2">
    <source>
        <dbReference type="ARBA" id="ARBA00006472"/>
    </source>
</evidence>
<dbReference type="SUPFAM" id="SSF55248">
    <property type="entry name" value="PCD-like"/>
    <property type="match status" value="1"/>
</dbReference>
<name>A0A7V2ZIP8_9BACT</name>
<evidence type="ECO:0000256" key="1">
    <source>
        <dbReference type="ARBA" id="ARBA00001554"/>
    </source>
</evidence>
<dbReference type="PANTHER" id="PTHR12599:SF0">
    <property type="entry name" value="PTERIN-4-ALPHA-CARBINOLAMINE DEHYDRATASE"/>
    <property type="match status" value="1"/>
</dbReference>
<dbReference type="InterPro" id="IPR001533">
    <property type="entry name" value="Pterin_deHydtase"/>
</dbReference>
<sequence>MTTLTNQQILDHLKNLKNWIYVNNSISKEFHFKDFIEAMSFVNTIALEAEKMDHHPDILIYGWNKVKINISTHSAGGVTEKDFQLAQKIEERIK</sequence>
<dbReference type="HAMAP" id="MF_00434">
    <property type="entry name" value="Pterin_4_alpha"/>
    <property type="match status" value="1"/>
</dbReference>